<dbReference type="RefSeq" id="WP_283871031.1">
    <property type="nucleotide sequence ID" value="NZ_CP045835.1"/>
</dbReference>
<dbReference type="PROSITE" id="PS00428">
    <property type="entry name" value="FTSW_RODA_SPOVE"/>
    <property type="match status" value="1"/>
</dbReference>
<reference evidence="19" key="2">
    <citation type="submission" date="2023-05" db="EMBL/GenBank/DDBJ databases">
        <title>Comparative genomics of Bacillaceae isolates and their secondary metabolite potential.</title>
        <authorList>
            <person name="Song L."/>
            <person name="Nielsen L.J."/>
            <person name="Mohite O."/>
            <person name="Xu X."/>
            <person name="Weber T."/>
            <person name="Kovacs A.T."/>
        </authorList>
    </citation>
    <scope>NUCLEOTIDE SEQUENCE</scope>
    <source>
        <strain evidence="19">LY1</strain>
    </source>
</reference>
<feature type="transmembrane region" description="Helical" evidence="17">
    <location>
        <begin position="12"/>
        <end position="42"/>
    </location>
</feature>
<sequence>MRQYLKRYAQNFDYPLFFTVLLLSLFGLVMIYSSSMMVAIVFKEQTPDFYYNKQVTNLIVAFLGFLVAAFFPYKHYANKNIMLLLTIVLAVLFTWVKIDGNGAEEGIGSQSWIAVPGLGNFQPSEYAKLFIILYFAAAFHRKAQKYTFEKLQPTEIFYPIFLWILVVAGVAFETDLGASIILCGIAVSVVAASGIPFKTFWKFFGVLGAFGAAIIGILWMFKGELLKGNRKGRILSYFNPFDYENDVGHQVVNSYYAIGGGGLEGRGLGQSIQKLGYLPEPQTDFIMAIIMEELGIWGVLIVLGGLGFIIYKGFSIALRTKDPLARMIAAGIASWIGFQSFINLGGVTGLIPLTGVTLPFISYGGTSIIILSLAMGILINVSMFEKVERKKSQS</sequence>
<dbReference type="GO" id="GO:0051301">
    <property type="term" value="P:cell division"/>
    <property type="evidence" value="ECO:0007669"/>
    <property type="project" value="UniProtKB-KW"/>
</dbReference>
<evidence type="ECO:0000313" key="19">
    <source>
        <dbReference type="EMBL" id="WHY52610.1"/>
    </source>
</evidence>
<gene>
    <name evidence="18" type="ORF">GDS87_04550</name>
    <name evidence="19" type="ORF">QNH24_05075</name>
</gene>
<evidence type="ECO:0000256" key="11">
    <source>
        <dbReference type="ARBA" id="ARBA00038053"/>
    </source>
</evidence>
<keyword evidence="5" id="KW-0133">Cell shape</keyword>
<feature type="transmembrane region" description="Helical" evidence="17">
    <location>
        <begin position="285"/>
        <end position="311"/>
    </location>
</feature>
<feature type="transmembrane region" description="Helical" evidence="17">
    <location>
        <begin position="155"/>
        <end position="172"/>
    </location>
</feature>
<protein>
    <recommendedName>
        <fullName evidence="12">Probable peptidoglycan glycosyltransferase FtsW</fullName>
        <ecNumber evidence="14">2.4.99.28</ecNumber>
    </recommendedName>
    <alternativeName>
        <fullName evidence="13">Cell division protein FtsW</fullName>
    </alternativeName>
    <alternativeName>
        <fullName evidence="10">Cell wall polymerase</fullName>
    </alternativeName>
    <alternativeName>
        <fullName evidence="9">Peptidoglycan polymerase</fullName>
    </alternativeName>
</protein>
<comment type="similarity">
    <text evidence="11">Belongs to the SEDS family. FtsW subfamily.</text>
</comment>
<dbReference type="GO" id="GO:0032153">
    <property type="term" value="C:cell division site"/>
    <property type="evidence" value="ECO:0007669"/>
    <property type="project" value="TreeGrafter"/>
</dbReference>
<keyword evidence="8 17" id="KW-0472">Membrane</keyword>
<dbReference type="Proteomes" id="UP001178322">
    <property type="component" value="Chromosome"/>
</dbReference>
<keyword evidence="7 17" id="KW-1133">Transmembrane helix</keyword>
<feature type="transmembrane region" description="Helical" evidence="17">
    <location>
        <begin position="362"/>
        <end position="384"/>
    </location>
</feature>
<dbReference type="InterPro" id="IPR018365">
    <property type="entry name" value="Cell_cycle_FtsW-rel_CS"/>
</dbReference>
<feature type="transmembrane region" description="Helical" evidence="17">
    <location>
        <begin position="204"/>
        <end position="221"/>
    </location>
</feature>
<name>A0AAX3WXJ4_9BACI</name>
<comment type="function">
    <text evidence="16">Peptidoglycan polymerase that is essential for cell division.</text>
</comment>
<keyword evidence="20" id="KW-1185">Reference proteome</keyword>
<evidence type="ECO:0000256" key="3">
    <source>
        <dbReference type="ARBA" id="ARBA00022679"/>
    </source>
</evidence>
<accession>A0AAX3WXJ4</accession>
<keyword evidence="18" id="KW-0132">Cell division</keyword>
<dbReference type="PANTHER" id="PTHR30474">
    <property type="entry name" value="CELL CYCLE PROTEIN"/>
    <property type="match status" value="1"/>
</dbReference>
<evidence type="ECO:0000313" key="21">
    <source>
        <dbReference type="Proteomes" id="UP001178322"/>
    </source>
</evidence>
<evidence type="ECO:0000256" key="1">
    <source>
        <dbReference type="ARBA" id="ARBA00004141"/>
    </source>
</evidence>
<evidence type="ECO:0000256" key="7">
    <source>
        <dbReference type="ARBA" id="ARBA00022989"/>
    </source>
</evidence>
<evidence type="ECO:0000256" key="8">
    <source>
        <dbReference type="ARBA" id="ARBA00023136"/>
    </source>
</evidence>
<evidence type="ECO:0000256" key="13">
    <source>
        <dbReference type="ARBA" id="ARBA00041418"/>
    </source>
</evidence>
<dbReference type="Pfam" id="PF01098">
    <property type="entry name" value="FTSW_RODA_SPOVE"/>
    <property type="match status" value="1"/>
</dbReference>
<dbReference type="EC" id="2.4.99.28" evidence="14"/>
<dbReference type="GO" id="GO:0015648">
    <property type="term" value="F:lipid-linked peptidoglycan transporter activity"/>
    <property type="evidence" value="ECO:0007669"/>
    <property type="project" value="TreeGrafter"/>
</dbReference>
<feature type="transmembrane region" description="Helical" evidence="17">
    <location>
        <begin position="80"/>
        <end position="98"/>
    </location>
</feature>
<dbReference type="GO" id="GO:0005886">
    <property type="term" value="C:plasma membrane"/>
    <property type="evidence" value="ECO:0007669"/>
    <property type="project" value="TreeGrafter"/>
</dbReference>
<comment type="subcellular location">
    <subcellularLocation>
        <location evidence="1">Membrane</location>
        <topology evidence="1">Multi-pass membrane protein</topology>
    </subcellularLocation>
</comment>
<evidence type="ECO:0000313" key="20">
    <source>
        <dbReference type="Proteomes" id="UP000373269"/>
    </source>
</evidence>
<feature type="transmembrane region" description="Helical" evidence="17">
    <location>
        <begin position="178"/>
        <end position="197"/>
    </location>
</feature>
<dbReference type="Proteomes" id="UP000373269">
    <property type="component" value="Chromosome"/>
</dbReference>
<evidence type="ECO:0000256" key="4">
    <source>
        <dbReference type="ARBA" id="ARBA00022692"/>
    </source>
</evidence>
<dbReference type="GO" id="GO:0009252">
    <property type="term" value="P:peptidoglycan biosynthetic process"/>
    <property type="evidence" value="ECO:0007669"/>
    <property type="project" value="UniProtKB-KW"/>
</dbReference>
<proteinExistence type="inferred from homology"/>
<evidence type="ECO:0000256" key="17">
    <source>
        <dbReference type="SAM" id="Phobius"/>
    </source>
</evidence>
<reference evidence="18 20" key="1">
    <citation type="submission" date="2019-11" db="EMBL/GenBank/DDBJ databases">
        <title>Whole Genome Sequencing and Comparative Genomic Analyses of Lysinibacillus pakistanensis LZH-9, a Halotolerant Strain with Excellent COD Removal Capability.</title>
        <authorList>
            <person name="Zhou H."/>
        </authorList>
    </citation>
    <scope>NUCLEOTIDE SEQUENCE [LARGE SCALE GENOMIC DNA]</scope>
    <source>
        <strain evidence="18 20">LZH-9</strain>
    </source>
</reference>
<keyword evidence="18" id="KW-0131">Cell cycle</keyword>
<evidence type="ECO:0000256" key="15">
    <source>
        <dbReference type="ARBA" id="ARBA00049902"/>
    </source>
</evidence>
<keyword evidence="6" id="KW-0573">Peptidoglycan synthesis</keyword>
<organism evidence="19 21">
    <name type="scientific">Lysinibacillus pakistanensis</name>
    <dbReference type="NCBI Taxonomy" id="759811"/>
    <lineage>
        <taxon>Bacteria</taxon>
        <taxon>Bacillati</taxon>
        <taxon>Bacillota</taxon>
        <taxon>Bacilli</taxon>
        <taxon>Bacillales</taxon>
        <taxon>Bacillaceae</taxon>
        <taxon>Lysinibacillus</taxon>
    </lineage>
</organism>
<dbReference type="InterPro" id="IPR001182">
    <property type="entry name" value="FtsW/RodA"/>
</dbReference>
<evidence type="ECO:0000256" key="14">
    <source>
        <dbReference type="ARBA" id="ARBA00044770"/>
    </source>
</evidence>
<evidence type="ECO:0000256" key="6">
    <source>
        <dbReference type="ARBA" id="ARBA00022984"/>
    </source>
</evidence>
<evidence type="ECO:0000256" key="2">
    <source>
        <dbReference type="ARBA" id="ARBA00022676"/>
    </source>
</evidence>
<dbReference type="GO" id="GO:0008955">
    <property type="term" value="F:peptidoglycan glycosyltransferase activity"/>
    <property type="evidence" value="ECO:0007669"/>
    <property type="project" value="UniProtKB-EC"/>
</dbReference>
<keyword evidence="3" id="KW-0808">Transferase</keyword>
<dbReference type="EMBL" id="CP045835">
    <property type="protein sequence ID" value="QGG50255.1"/>
    <property type="molecule type" value="Genomic_DNA"/>
</dbReference>
<dbReference type="EMBL" id="CP126101">
    <property type="protein sequence ID" value="WHY52610.1"/>
    <property type="molecule type" value="Genomic_DNA"/>
</dbReference>
<keyword evidence="4 17" id="KW-0812">Transmembrane</keyword>
<dbReference type="PANTHER" id="PTHR30474:SF2">
    <property type="entry name" value="PEPTIDOGLYCAN GLYCOSYLTRANSFERASE FTSW-RELATED"/>
    <property type="match status" value="1"/>
</dbReference>
<keyword evidence="2" id="KW-0328">Glycosyltransferase</keyword>
<evidence type="ECO:0000256" key="5">
    <source>
        <dbReference type="ARBA" id="ARBA00022960"/>
    </source>
</evidence>
<evidence type="ECO:0000256" key="16">
    <source>
        <dbReference type="ARBA" id="ARBA00049966"/>
    </source>
</evidence>
<dbReference type="AlphaFoldDB" id="A0AAX3WXJ4"/>
<dbReference type="GO" id="GO:0008360">
    <property type="term" value="P:regulation of cell shape"/>
    <property type="evidence" value="ECO:0007669"/>
    <property type="project" value="UniProtKB-KW"/>
</dbReference>
<feature type="transmembrane region" description="Helical" evidence="17">
    <location>
        <begin position="54"/>
        <end position="73"/>
    </location>
</feature>
<evidence type="ECO:0000256" key="12">
    <source>
        <dbReference type="ARBA" id="ARBA00041185"/>
    </source>
</evidence>
<evidence type="ECO:0000313" key="18">
    <source>
        <dbReference type="EMBL" id="QGG50255.1"/>
    </source>
</evidence>
<feature type="transmembrane region" description="Helical" evidence="17">
    <location>
        <begin position="323"/>
        <end position="342"/>
    </location>
</feature>
<evidence type="ECO:0000256" key="9">
    <source>
        <dbReference type="ARBA" id="ARBA00032370"/>
    </source>
</evidence>
<comment type="catalytic activity">
    <reaction evidence="15">
        <text>[GlcNAc-(1-&gt;4)-Mur2Ac(oyl-L-Ala-gamma-D-Glu-L-Lys-D-Ala-D-Ala)](n)-di-trans,octa-cis-undecaprenyl diphosphate + beta-D-GlcNAc-(1-&gt;4)-Mur2Ac(oyl-L-Ala-gamma-D-Glu-L-Lys-D-Ala-D-Ala)-di-trans,octa-cis-undecaprenyl diphosphate = [GlcNAc-(1-&gt;4)-Mur2Ac(oyl-L-Ala-gamma-D-Glu-L-Lys-D-Ala-D-Ala)](n+1)-di-trans,octa-cis-undecaprenyl diphosphate + di-trans,octa-cis-undecaprenyl diphosphate + H(+)</text>
        <dbReference type="Rhea" id="RHEA:23708"/>
        <dbReference type="Rhea" id="RHEA-COMP:9602"/>
        <dbReference type="Rhea" id="RHEA-COMP:9603"/>
        <dbReference type="ChEBI" id="CHEBI:15378"/>
        <dbReference type="ChEBI" id="CHEBI:58405"/>
        <dbReference type="ChEBI" id="CHEBI:60033"/>
        <dbReference type="ChEBI" id="CHEBI:78435"/>
        <dbReference type="EC" id="2.4.99.28"/>
    </reaction>
</comment>
<evidence type="ECO:0000256" key="10">
    <source>
        <dbReference type="ARBA" id="ARBA00033270"/>
    </source>
</evidence>